<dbReference type="PANTHER" id="PTHR38776:SF1">
    <property type="entry name" value="MLTA-INTERACTING PROTEIN-RELATED"/>
    <property type="match status" value="1"/>
</dbReference>
<comment type="subcellular location">
    <subcellularLocation>
        <location evidence="1">Cell outer membrane</location>
    </subcellularLocation>
</comment>
<keyword evidence="4" id="KW-0472">Membrane</keyword>
<dbReference type="STRING" id="152573.SAMN04488051_10772"/>
<evidence type="ECO:0000256" key="3">
    <source>
        <dbReference type="ARBA" id="ARBA00022729"/>
    </source>
</evidence>
<dbReference type="Proteomes" id="UP000198773">
    <property type="component" value="Unassembled WGS sequence"/>
</dbReference>
<dbReference type="EMBL" id="FNRM01000007">
    <property type="protein sequence ID" value="SEA85048.1"/>
    <property type="molecule type" value="Genomic_DNA"/>
</dbReference>
<evidence type="ECO:0000256" key="4">
    <source>
        <dbReference type="ARBA" id="ARBA00023136"/>
    </source>
</evidence>
<sequence>MKSMTLWTAVAMIITGKFIAVQAAERELGIGMIHYATPYKSVTSEQFVLPWFSYQGDRFSIHGLEAAYQLNKNQPIRFSAKLAPAAGYFDPKKASDPAISALDKRRFSYLAGIELAYQYGDYHTKASLMTDITGTHHGVTSAVTVGRAFQWDKLGLVVVPELSVHYWDSKIGNYYFGISETESDRTGLNHYQAKGRFRVQSGITLMKATSTNSKLIVSSQFARFIGEHRSEMVDSQSFYTLVAGWAYTF</sequence>
<evidence type="ECO:0000313" key="7">
    <source>
        <dbReference type="Proteomes" id="UP000198773"/>
    </source>
</evidence>
<evidence type="ECO:0000256" key="1">
    <source>
        <dbReference type="ARBA" id="ARBA00004442"/>
    </source>
</evidence>
<dbReference type="InterPro" id="IPR010583">
    <property type="entry name" value="MipA"/>
</dbReference>
<dbReference type="RefSeq" id="WP_091343917.1">
    <property type="nucleotide sequence ID" value="NZ_FNRM01000007.1"/>
</dbReference>
<evidence type="ECO:0000256" key="5">
    <source>
        <dbReference type="ARBA" id="ARBA00023237"/>
    </source>
</evidence>
<dbReference type="Pfam" id="PF06629">
    <property type="entry name" value="MipA"/>
    <property type="match status" value="1"/>
</dbReference>
<comment type="similarity">
    <text evidence="2">Belongs to the MipA/OmpV family.</text>
</comment>
<protein>
    <submittedName>
        <fullName evidence="6">Outer membrane scaffolding protein for murein synthesis, MipA/OmpV family</fullName>
    </submittedName>
</protein>
<dbReference type="AlphaFoldDB" id="A0A1H4EK41"/>
<dbReference type="GO" id="GO:0009279">
    <property type="term" value="C:cell outer membrane"/>
    <property type="evidence" value="ECO:0007669"/>
    <property type="project" value="UniProtKB-SubCell"/>
</dbReference>
<evidence type="ECO:0000313" key="6">
    <source>
        <dbReference type="EMBL" id="SEA85048.1"/>
    </source>
</evidence>
<keyword evidence="3" id="KW-0732">Signal</keyword>
<keyword evidence="5" id="KW-0998">Cell outer membrane</keyword>
<dbReference type="OrthoDB" id="8562138at2"/>
<accession>A0A1H4EK41</accession>
<name>A0A1H4EK41_ALKAM</name>
<dbReference type="PANTHER" id="PTHR38776">
    <property type="entry name" value="MLTA-INTERACTING PROTEIN-RELATED"/>
    <property type="match status" value="1"/>
</dbReference>
<gene>
    <name evidence="6" type="ORF">SAMN04488051_10772</name>
</gene>
<evidence type="ECO:0000256" key="2">
    <source>
        <dbReference type="ARBA" id="ARBA00005722"/>
    </source>
</evidence>
<organism evidence="6 7">
    <name type="scientific">Alkalimonas amylolytica</name>
    <dbReference type="NCBI Taxonomy" id="152573"/>
    <lineage>
        <taxon>Bacteria</taxon>
        <taxon>Pseudomonadati</taxon>
        <taxon>Pseudomonadota</taxon>
        <taxon>Gammaproteobacteria</taxon>
        <taxon>Alkalimonas</taxon>
    </lineage>
</organism>
<reference evidence="6 7" key="1">
    <citation type="submission" date="2016-10" db="EMBL/GenBank/DDBJ databases">
        <authorList>
            <person name="de Groot N.N."/>
        </authorList>
    </citation>
    <scope>NUCLEOTIDE SEQUENCE [LARGE SCALE GENOMIC DNA]</scope>
    <source>
        <strain evidence="6 7">CGMCC 1.3430</strain>
    </source>
</reference>
<keyword evidence="7" id="KW-1185">Reference proteome</keyword>
<proteinExistence type="inferred from homology"/>